<dbReference type="RefSeq" id="WP_378152831.1">
    <property type="nucleotide sequence ID" value="NZ_JBHSEC010000005.1"/>
</dbReference>
<dbReference type="Proteomes" id="UP001595817">
    <property type="component" value="Unassembled WGS sequence"/>
</dbReference>
<evidence type="ECO:0000313" key="3">
    <source>
        <dbReference type="Proteomes" id="UP001595817"/>
    </source>
</evidence>
<dbReference type="InterPro" id="IPR011528">
    <property type="entry name" value="NERD"/>
</dbReference>
<feature type="domain" description="NERD" evidence="1">
    <location>
        <begin position="146"/>
        <end position="248"/>
    </location>
</feature>
<dbReference type="Pfam" id="PF08378">
    <property type="entry name" value="NERD"/>
    <property type="match status" value="1"/>
</dbReference>
<comment type="caution">
    <text evidence="2">The sequence shown here is derived from an EMBL/GenBank/DDBJ whole genome shotgun (WGS) entry which is preliminary data.</text>
</comment>
<evidence type="ECO:0000259" key="1">
    <source>
        <dbReference type="Pfam" id="PF08378"/>
    </source>
</evidence>
<sequence length="310" mass="36840">MAQLVKLADYISRYQVDLNKYPTQYIRLKKLQWERLKRRWEAGDTFQVEPTPPVEEPTETPNRLHRLFKWIRRDEGGNDEVYEEEKEGVEEDYGLFEPRIHYRPNTTKELRSLFLEQLYQFQLKWASSTAMEKSHVESKFQRDSLLRLLTTQLPDTYFLLYNPVLKVKNAPVELDIMVVTPTETVCLTVLEWEEHAAYIGGQDRFWLKKFGDAESKILNPLISLNRMETIIQQLYRQSGTDMSIRKVVLSRNGYIDYPGSLFGVEFIDRRNYSQWFEQLKNSHFPMKHVQFKAVQSLLDTAQTTSFHRLK</sequence>
<evidence type="ECO:0000313" key="2">
    <source>
        <dbReference type="EMBL" id="MFC4409744.1"/>
    </source>
</evidence>
<reference evidence="3" key="1">
    <citation type="journal article" date="2019" name="Int. J. Syst. Evol. Microbiol.">
        <title>The Global Catalogue of Microorganisms (GCM) 10K type strain sequencing project: providing services to taxonomists for standard genome sequencing and annotation.</title>
        <authorList>
            <consortium name="The Broad Institute Genomics Platform"/>
            <consortium name="The Broad Institute Genome Sequencing Center for Infectious Disease"/>
            <person name="Wu L."/>
            <person name="Ma J."/>
        </authorList>
    </citation>
    <scope>NUCLEOTIDE SEQUENCE [LARGE SCALE GENOMIC DNA]</scope>
    <source>
        <strain evidence="3">CCUG 59778</strain>
    </source>
</reference>
<gene>
    <name evidence="2" type="ORF">ACFOZY_04755</name>
</gene>
<protein>
    <submittedName>
        <fullName evidence="2">Nuclease-related domain-containing protein</fullName>
    </submittedName>
</protein>
<dbReference type="EMBL" id="JBHSEC010000005">
    <property type="protein sequence ID" value="MFC4409744.1"/>
    <property type="molecule type" value="Genomic_DNA"/>
</dbReference>
<keyword evidence="3" id="KW-1185">Reference proteome</keyword>
<organism evidence="2 3">
    <name type="scientific">Chungangia koreensis</name>
    <dbReference type="NCBI Taxonomy" id="752657"/>
    <lineage>
        <taxon>Bacteria</taxon>
        <taxon>Bacillati</taxon>
        <taxon>Bacillota</taxon>
        <taxon>Bacilli</taxon>
        <taxon>Lactobacillales</taxon>
        <taxon>Chungangia</taxon>
    </lineage>
</organism>
<accession>A0ABV8X3L6</accession>
<proteinExistence type="predicted"/>
<name>A0ABV8X3L6_9LACT</name>